<dbReference type="GO" id="GO:0000155">
    <property type="term" value="F:phosphorelay sensor kinase activity"/>
    <property type="evidence" value="ECO:0007669"/>
    <property type="project" value="InterPro"/>
</dbReference>
<evidence type="ECO:0000259" key="15">
    <source>
        <dbReference type="PROSITE" id="PS50109"/>
    </source>
</evidence>
<dbReference type="PRINTS" id="PR00344">
    <property type="entry name" value="BCTRLSENSOR"/>
</dbReference>
<dbReference type="SUPFAM" id="SSF55874">
    <property type="entry name" value="ATPase domain of HSP90 chaperone/DNA topoisomerase II/histidine kinase"/>
    <property type="match status" value="1"/>
</dbReference>
<dbReference type="SMART" id="SM00387">
    <property type="entry name" value="HATPase_c"/>
    <property type="match status" value="1"/>
</dbReference>
<evidence type="ECO:0000313" key="17">
    <source>
        <dbReference type="EMBL" id="SIQ72187.1"/>
    </source>
</evidence>
<keyword evidence="10 14" id="KW-0067">ATP-binding</keyword>
<dbReference type="RefSeq" id="WP_245594040.1">
    <property type="nucleotide sequence ID" value="NZ_FTNE01000008.1"/>
</dbReference>
<evidence type="ECO:0000259" key="16">
    <source>
        <dbReference type="PROSITE" id="PS50885"/>
    </source>
</evidence>
<evidence type="ECO:0000256" key="3">
    <source>
        <dbReference type="ARBA" id="ARBA00022475"/>
    </source>
</evidence>
<keyword evidence="3 14" id="KW-1003">Cell membrane</keyword>
<keyword evidence="12 14" id="KW-0902">Two-component regulatory system</keyword>
<dbReference type="SUPFAM" id="SSF47384">
    <property type="entry name" value="Homodimeric domain of signal transducing histidine kinase"/>
    <property type="match status" value="1"/>
</dbReference>
<comment type="function">
    <text evidence="14">Member of a two-component regulatory system.</text>
</comment>
<evidence type="ECO:0000256" key="7">
    <source>
        <dbReference type="ARBA" id="ARBA00022692"/>
    </source>
</evidence>
<keyword evidence="5" id="KW-0597">Phosphoprotein</keyword>
<keyword evidence="6 14" id="KW-0808">Transferase</keyword>
<dbReference type="CDD" id="cd00082">
    <property type="entry name" value="HisKA"/>
    <property type="match status" value="1"/>
</dbReference>
<reference evidence="17 18" key="1">
    <citation type="submission" date="2017-01" db="EMBL/GenBank/DDBJ databases">
        <authorList>
            <person name="Varghese N."/>
            <person name="Submissions S."/>
        </authorList>
    </citation>
    <scope>NUCLEOTIDE SEQUENCE [LARGE SCALE GENOMIC DNA]</scope>
    <source>
        <strain evidence="17 18">ATCC 35905</strain>
    </source>
</reference>
<evidence type="ECO:0000256" key="8">
    <source>
        <dbReference type="ARBA" id="ARBA00022741"/>
    </source>
</evidence>
<dbReference type="GO" id="GO:0005886">
    <property type="term" value="C:plasma membrane"/>
    <property type="evidence" value="ECO:0007669"/>
    <property type="project" value="UniProtKB-SubCell"/>
</dbReference>
<dbReference type="PROSITE" id="PS50885">
    <property type="entry name" value="HAMP"/>
    <property type="match status" value="1"/>
</dbReference>
<keyword evidence="18" id="KW-1185">Reference proteome</keyword>
<dbReference type="PANTHER" id="PTHR45436">
    <property type="entry name" value="SENSOR HISTIDINE KINASE YKOH"/>
    <property type="match status" value="1"/>
</dbReference>
<feature type="domain" description="HAMP" evidence="16">
    <location>
        <begin position="211"/>
        <end position="264"/>
    </location>
</feature>
<evidence type="ECO:0000313" key="18">
    <source>
        <dbReference type="Proteomes" id="UP000186308"/>
    </source>
</evidence>
<dbReference type="EC" id="2.7.13.3" evidence="14"/>
<dbReference type="InterPro" id="IPR003660">
    <property type="entry name" value="HAMP_dom"/>
</dbReference>
<keyword evidence="11 14" id="KW-1133">Transmembrane helix</keyword>
<dbReference type="Pfam" id="PF02518">
    <property type="entry name" value="HATPase_c"/>
    <property type="match status" value="1"/>
</dbReference>
<dbReference type="PROSITE" id="PS50109">
    <property type="entry name" value="HIS_KIN"/>
    <property type="match status" value="1"/>
</dbReference>
<comment type="caution">
    <text evidence="17">The sequence shown here is derived from an EMBL/GenBank/DDBJ whole genome shotgun (WGS) entry which is preliminary data.</text>
</comment>
<evidence type="ECO:0000256" key="1">
    <source>
        <dbReference type="ARBA" id="ARBA00000085"/>
    </source>
</evidence>
<dbReference type="SMART" id="SM00388">
    <property type="entry name" value="HisKA"/>
    <property type="match status" value="1"/>
</dbReference>
<gene>
    <name evidence="17" type="ORF">SAMN05421828_108102</name>
</gene>
<dbReference type="CDD" id="cd06225">
    <property type="entry name" value="HAMP"/>
    <property type="match status" value="1"/>
</dbReference>
<evidence type="ECO:0000256" key="10">
    <source>
        <dbReference type="ARBA" id="ARBA00022840"/>
    </source>
</evidence>
<keyword evidence="7 14" id="KW-0812">Transmembrane</keyword>
<evidence type="ECO:0000256" key="2">
    <source>
        <dbReference type="ARBA" id="ARBA00004533"/>
    </source>
</evidence>
<dbReference type="Gene3D" id="1.10.287.130">
    <property type="match status" value="1"/>
</dbReference>
<evidence type="ECO:0000256" key="9">
    <source>
        <dbReference type="ARBA" id="ARBA00022777"/>
    </source>
</evidence>
<sequence length="494" mass="51692">MPDQGGLPAARAAVRQAAPHAAGSIVIRMTAWYAATSFLLILIAASVLYGTVAGNLRAEDRRILTDTAANLRLLVADTPAFAASSSAAPTADAPRASSSGSGFIWFRLIAPDGRIERETAGMDREVPLAGFAALLALRPGAQDFATVQNEHGAPFELLSERFTAGGADAIVQVAIDRARDQRVLIKDRERLLFMLILSLGVCAAIGYAIARGGIRPVARIAAAAGSIRATTLHERLDTSDLPGELQSLAATFNDMLDRLEASFAQVSQFSADVAHELRTPVNNLRGELEVALGRVRSAPDYRDVLGSALEECGRINRVIDSLLFLARAEAAGAEPRREALDVAAELQAILEFYEPAALESGIGLALRADARLIAPCDRTLFQQAVGNLVANAIAHTGRGGTVTVALGPDAASAPAPMLRIDVADTGSGIAPAHLPHVFDRFYRADAARSSLGGNFGLGLAVVRSIATLHGGTVSIASTLGIGTVVSLRLPLRAV</sequence>
<evidence type="ECO:0000256" key="12">
    <source>
        <dbReference type="ARBA" id="ARBA00023012"/>
    </source>
</evidence>
<comment type="catalytic activity">
    <reaction evidence="1 14">
        <text>ATP + protein L-histidine = ADP + protein N-phospho-L-histidine.</text>
        <dbReference type="EC" id="2.7.13.3"/>
    </reaction>
</comment>
<dbReference type="GO" id="GO:0005524">
    <property type="term" value="F:ATP binding"/>
    <property type="evidence" value="ECO:0007669"/>
    <property type="project" value="UniProtKB-KW"/>
</dbReference>
<dbReference type="InterPro" id="IPR003594">
    <property type="entry name" value="HATPase_dom"/>
</dbReference>
<protein>
    <recommendedName>
        <fullName evidence="14">Sensor protein</fullName>
        <ecNumber evidence="14">2.7.13.3</ecNumber>
    </recommendedName>
</protein>
<comment type="subcellular location">
    <subcellularLocation>
        <location evidence="2 14">Cell inner membrane</location>
    </subcellularLocation>
</comment>
<proteinExistence type="predicted"/>
<dbReference type="InterPro" id="IPR036890">
    <property type="entry name" value="HATPase_C_sf"/>
</dbReference>
<dbReference type="InterPro" id="IPR036097">
    <property type="entry name" value="HisK_dim/P_sf"/>
</dbReference>
<organism evidence="17 18">
    <name type="scientific">Acidiphilium rubrum</name>
    <dbReference type="NCBI Taxonomy" id="526"/>
    <lineage>
        <taxon>Bacteria</taxon>
        <taxon>Pseudomonadati</taxon>
        <taxon>Pseudomonadota</taxon>
        <taxon>Alphaproteobacteria</taxon>
        <taxon>Acetobacterales</taxon>
        <taxon>Acidocellaceae</taxon>
        <taxon>Acidiphilium</taxon>
    </lineage>
</organism>
<name>A0A8G2CKA7_ACIRU</name>
<dbReference type="PANTHER" id="PTHR45436:SF9">
    <property type="entry name" value="SENSOR PROTEIN"/>
    <property type="match status" value="1"/>
</dbReference>
<dbReference type="Pfam" id="PF00512">
    <property type="entry name" value="HisKA"/>
    <property type="match status" value="1"/>
</dbReference>
<dbReference type="Gene3D" id="6.10.340.10">
    <property type="match status" value="1"/>
</dbReference>
<evidence type="ECO:0000256" key="4">
    <source>
        <dbReference type="ARBA" id="ARBA00022519"/>
    </source>
</evidence>
<dbReference type="InterPro" id="IPR005467">
    <property type="entry name" value="His_kinase_dom"/>
</dbReference>
<dbReference type="InterPro" id="IPR004358">
    <property type="entry name" value="Sig_transdc_His_kin-like_C"/>
</dbReference>
<dbReference type="AlphaFoldDB" id="A0A8G2CKA7"/>
<feature type="domain" description="Histidine kinase" evidence="15">
    <location>
        <begin position="272"/>
        <end position="493"/>
    </location>
</feature>
<dbReference type="InterPro" id="IPR003661">
    <property type="entry name" value="HisK_dim/P_dom"/>
</dbReference>
<evidence type="ECO:0000256" key="6">
    <source>
        <dbReference type="ARBA" id="ARBA00022679"/>
    </source>
</evidence>
<keyword evidence="8 14" id="KW-0547">Nucleotide-binding</keyword>
<keyword evidence="4 14" id="KW-0997">Cell inner membrane</keyword>
<evidence type="ECO:0000256" key="5">
    <source>
        <dbReference type="ARBA" id="ARBA00022553"/>
    </source>
</evidence>
<evidence type="ECO:0000256" key="14">
    <source>
        <dbReference type="RuleBase" id="RU364088"/>
    </source>
</evidence>
<feature type="transmembrane region" description="Helical" evidence="14">
    <location>
        <begin position="191"/>
        <end position="210"/>
    </location>
</feature>
<dbReference type="Pfam" id="PF00672">
    <property type="entry name" value="HAMP"/>
    <property type="match status" value="1"/>
</dbReference>
<feature type="transmembrane region" description="Helical" evidence="14">
    <location>
        <begin position="31"/>
        <end position="52"/>
    </location>
</feature>
<evidence type="ECO:0000256" key="11">
    <source>
        <dbReference type="ARBA" id="ARBA00022989"/>
    </source>
</evidence>
<dbReference type="EMBL" id="FTNE01000008">
    <property type="protein sequence ID" value="SIQ72187.1"/>
    <property type="molecule type" value="Genomic_DNA"/>
</dbReference>
<accession>A0A8G2CKA7</accession>
<dbReference type="Gene3D" id="3.30.565.10">
    <property type="entry name" value="Histidine kinase-like ATPase, C-terminal domain"/>
    <property type="match status" value="1"/>
</dbReference>
<dbReference type="Proteomes" id="UP000186308">
    <property type="component" value="Unassembled WGS sequence"/>
</dbReference>
<dbReference type="CDD" id="cd00075">
    <property type="entry name" value="HATPase"/>
    <property type="match status" value="1"/>
</dbReference>
<keyword evidence="13 14" id="KW-0472">Membrane</keyword>
<dbReference type="SMART" id="SM00304">
    <property type="entry name" value="HAMP"/>
    <property type="match status" value="1"/>
</dbReference>
<keyword evidence="9 14" id="KW-0418">Kinase</keyword>
<dbReference type="InterPro" id="IPR006290">
    <property type="entry name" value="CztS_silS_copS"/>
</dbReference>
<dbReference type="NCBIfam" id="TIGR01386">
    <property type="entry name" value="cztS_silS_copS"/>
    <property type="match status" value="1"/>
</dbReference>
<evidence type="ECO:0000256" key="13">
    <source>
        <dbReference type="ARBA" id="ARBA00023136"/>
    </source>
</evidence>
<dbReference type="InterPro" id="IPR050428">
    <property type="entry name" value="TCS_sensor_his_kinase"/>
</dbReference>